<gene>
    <name evidence="1" type="ORF">GPJ16_23390</name>
</gene>
<evidence type="ECO:0000313" key="1">
    <source>
        <dbReference type="EMBL" id="NCS59595.1"/>
    </source>
</evidence>
<comment type="caution">
    <text evidence="1">The sequence shown here is derived from an EMBL/GenBank/DDBJ whole genome shotgun (WGS) entry which is preliminary data.</text>
</comment>
<dbReference type="Proteomes" id="UP000799330">
    <property type="component" value="Unassembled WGS sequence"/>
</dbReference>
<name>A0A966G5I2_MICAE</name>
<dbReference type="AlphaFoldDB" id="A0A966G5I2"/>
<dbReference type="EMBL" id="JAADAI010000506">
    <property type="protein sequence ID" value="NCS59595.1"/>
    <property type="molecule type" value="Genomic_DNA"/>
</dbReference>
<reference evidence="1" key="1">
    <citation type="journal article" date="2019" name="Mol. Ecol.">
        <title>Genome evolution and host-microbiome shifts correspond with intraspecific niche divergence within harmful algal bloom-forming Microcystis aeruginosa.</title>
        <authorList>
            <person name="Jackrel S.L."/>
            <person name="White J.D."/>
            <person name="Evans J.T."/>
            <person name="Buffin K."/>
            <person name="Hayden K."/>
            <person name="Sarnelle O."/>
            <person name="Denef V.J."/>
        </authorList>
    </citation>
    <scope>NUCLEOTIDE SEQUENCE</scope>
    <source>
        <strain evidence="1">G11-04</strain>
    </source>
</reference>
<evidence type="ECO:0000313" key="2">
    <source>
        <dbReference type="Proteomes" id="UP000799330"/>
    </source>
</evidence>
<organism evidence="1 2">
    <name type="scientific">Microcystis aeruginosa G11-04</name>
    <dbReference type="NCBI Taxonomy" id="2685956"/>
    <lineage>
        <taxon>Bacteria</taxon>
        <taxon>Bacillati</taxon>
        <taxon>Cyanobacteriota</taxon>
        <taxon>Cyanophyceae</taxon>
        <taxon>Oscillatoriophycideae</taxon>
        <taxon>Chroococcales</taxon>
        <taxon>Microcystaceae</taxon>
        <taxon>Microcystis</taxon>
    </lineage>
</organism>
<sequence length="93" mass="10698">MSSRVIKVEGEFVQQVANLWRQLKPGQSARCHMPPFGLRFYCKGELILQASMCWECNNMYLWQKDNPSPSLHGVDLEPPSAKKLFSLLEGIMR</sequence>
<accession>A0A966G5I2</accession>
<protein>
    <submittedName>
        <fullName evidence="1">Uncharacterized protein</fullName>
    </submittedName>
</protein>
<proteinExistence type="predicted"/>